<dbReference type="Proteomes" id="UP000192042">
    <property type="component" value="Chromosome I"/>
</dbReference>
<sequence>MEIGDRLLFMEICVNLLIRKAVPLPSCPARDEQKPADWLQRALVYKPGRGPNISLTPRPEPAETGSLPVRLLMPPHSINS</sequence>
<evidence type="ECO:0000313" key="2">
    <source>
        <dbReference type="EMBL" id="SLM48692.1"/>
    </source>
</evidence>
<protein>
    <submittedName>
        <fullName evidence="2">Uncharacterized protein</fullName>
    </submittedName>
</protein>
<accession>A0A1W1I6Q4</accession>
<reference evidence="2 3" key="1">
    <citation type="submission" date="2017-03" db="EMBL/GenBank/DDBJ databases">
        <authorList>
            <person name="Afonso C.L."/>
            <person name="Miller P.J."/>
            <person name="Scott M.A."/>
            <person name="Spackman E."/>
            <person name="Goraichik I."/>
            <person name="Dimitrov K.M."/>
            <person name="Suarez D.L."/>
            <person name="Swayne D.E."/>
        </authorList>
    </citation>
    <scope>NUCLEOTIDE SEQUENCE [LARGE SCALE GENOMIC DNA]</scope>
    <source>
        <strain evidence="2">Genome sequencing of Nitrospira japonica strain NJ11</strain>
    </source>
</reference>
<gene>
    <name evidence="2" type="ORF">NSJP_2525</name>
</gene>
<proteinExistence type="predicted"/>
<dbReference type="AlphaFoldDB" id="A0A1W1I6Q4"/>
<feature type="region of interest" description="Disordered" evidence="1">
    <location>
        <begin position="50"/>
        <end position="80"/>
    </location>
</feature>
<keyword evidence="3" id="KW-1185">Reference proteome</keyword>
<dbReference type="KEGG" id="nja:NSJP_2525"/>
<name>A0A1W1I6Q4_9BACT</name>
<dbReference type="EMBL" id="LT828648">
    <property type="protein sequence ID" value="SLM48692.1"/>
    <property type="molecule type" value="Genomic_DNA"/>
</dbReference>
<organism evidence="2 3">
    <name type="scientific">Nitrospira japonica</name>
    <dbReference type="NCBI Taxonomy" id="1325564"/>
    <lineage>
        <taxon>Bacteria</taxon>
        <taxon>Pseudomonadati</taxon>
        <taxon>Nitrospirota</taxon>
        <taxon>Nitrospiria</taxon>
        <taxon>Nitrospirales</taxon>
        <taxon>Nitrospiraceae</taxon>
        <taxon>Nitrospira</taxon>
    </lineage>
</organism>
<dbReference type="STRING" id="1325564.NSJP_2525"/>
<evidence type="ECO:0000256" key="1">
    <source>
        <dbReference type="SAM" id="MobiDB-lite"/>
    </source>
</evidence>
<evidence type="ECO:0000313" key="3">
    <source>
        <dbReference type="Proteomes" id="UP000192042"/>
    </source>
</evidence>